<evidence type="ECO:0000313" key="2">
    <source>
        <dbReference type="EMBL" id="MBP2473320.1"/>
    </source>
</evidence>
<dbReference type="Pfam" id="PF05406">
    <property type="entry name" value="WGR"/>
    <property type="match status" value="1"/>
</dbReference>
<evidence type="ECO:0000259" key="1">
    <source>
        <dbReference type="PROSITE" id="PS51977"/>
    </source>
</evidence>
<evidence type="ECO:0000313" key="3">
    <source>
        <dbReference type="Proteomes" id="UP001519363"/>
    </source>
</evidence>
<dbReference type="InterPro" id="IPR008893">
    <property type="entry name" value="WGR_domain"/>
</dbReference>
<dbReference type="InterPro" id="IPR049809">
    <property type="entry name" value="YehF/YfeS-like_WGR"/>
</dbReference>
<organism evidence="2 3">
    <name type="scientific">Crossiella equi</name>
    <dbReference type="NCBI Taxonomy" id="130796"/>
    <lineage>
        <taxon>Bacteria</taxon>
        <taxon>Bacillati</taxon>
        <taxon>Actinomycetota</taxon>
        <taxon>Actinomycetes</taxon>
        <taxon>Pseudonocardiales</taxon>
        <taxon>Pseudonocardiaceae</taxon>
        <taxon>Crossiella</taxon>
    </lineage>
</organism>
<comment type="caution">
    <text evidence="2">The sequence shown here is derived from an EMBL/GenBank/DDBJ whole genome shotgun (WGS) entry which is preliminary data.</text>
</comment>
<accession>A0ABS5AC91</accession>
<dbReference type="Pfam" id="PF13360">
    <property type="entry name" value="PQQ_2"/>
    <property type="match status" value="1"/>
</dbReference>
<protein>
    <submittedName>
        <fullName evidence="2">DNA-binding WGR domain protein</fullName>
    </submittedName>
</protein>
<dbReference type="SUPFAM" id="SSF142921">
    <property type="entry name" value="WGR domain-like"/>
    <property type="match status" value="1"/>
</dbReference>
<dbReference type="SMART" id="SM00773">
    <property type="entry name" value="WGR"/>
    <property type="match status" value="1"/>
</dbReference>
<dbReference type="InterPro" id="IPR015943">
    <property type="entry name" value="WD40/YVTN_repeat-like_dom_sf"/>
</dbReference>
<dbReference type="InterPro" id="IPR011047">
    <property type="entry name" value="Quinoprotein_ADH-like_sf"/>
</dbReference>
<name>A0ABS5AC91_9PSEU</name>
<sequence>MTAGTTYLELSEAGGGSHKFYEVTVAGTDVTISYGRIGEPGTVRSTSYPDAGKAVKAAEKKIGEKVRKGYAPAVKGVRQRRPVTRRQITSTRSTARQAPVLWRFSSGAAAFGIFIGEDTAWVGNERGDVFTLTLDGQVTGRFGLPDGVKCIVADDYWIYAGCDDGRVYDLGGKVPRVAYEIASDVDIYWLDIHDGVLGVSDQQGRVTTVDHEDEFQWARPSGGSSGWMVRCAPEGVFHGHTGGVTHYTSRTGDPVWHTNTAGAVLFGWQERASVYAGTSNGWVHRLDKATGAETARYHCDAPVFSCATSPDGAYVFAGDNHSSVYCFAADGTRLWKLGTGCGSAYSMQYRDDRLYLVTTDGSLVCVDASPAAVHAAEQGQLPPRADIKADGWQRVEATDEVETVAEVTLTSMPMSSGGLTGVGLGGTGLGGTGLGGIVVECVQQGGRLRVHVVSEGYDRTRAVQFPKGIRVPGARYLVSEIHSSATGGFYRTRGEIRRLR</sequence>
<dbReference type="InterPro" id="IPR050458">
    <property type="entry name" value="LolB"/>
</dbReference>
<dbReference type="Gene3D" id="2.20.140.10">
    <property type="entry name" value="WGR domain"/>
    <property type="match status" value="1"/>
</dbReference>
<dbReference type="PANTHER" id="PTHR30634">
    <property type="entry name" value="OUTER MEMBRANE LOLAB LIPOPROTEIN INSERTION APPARATUS"/>
    <property type="match status" value="1"/>
</dbReference>
<dbReference type="PANTHER" id="PTHR30634:SF13">
    <property type="entry name" value="PROTEIN YEHF"/>
    <property type="match status" value="1"/>
</dbReference>
<dbReference type="GO" id="GO:0003677">
    <property type="term" value="F:DNA binding"/>
    <property type="evidence" value="ECO:0007669"/>
    <property type="project" value="UniProtKB-KW"/>
</dbReference>
<dbReference type="SUPFAM" id="SSF50998">
    <property type="entry name" value="Quinoprotein alcohol dehydrogenase-like"/>
    <property type="match status" value="1"/>
</dbReference>
<reference evidence="2 3" key="1">
    <citation type="submission" date="2021-03" db="EMBL/GenBank/DDBJ databases">
        <title>Sequencing the genomes of 1000 actinobacteria strains.</title>
        <authorList>
            <person name="Klenk H.-P."/>
        </authorList>
    </citation>
    <scope>NUCLEOTIDE SEQUENCE [LARGE SCALE GENOMIC DNA]</scope>
    <source>
        <strain evidence="2 3">DSM 44580</strain>
    </source>
</reference>
<dbReference type="InterPro" id="IPR002372">
    <property type="entry name" value="PQQ_rpt_dom"/>
</dbReference>
<gene>
    <name evidence="2" type="ORF">JOF53_002192</name>
</gene>
<feature type="domain" description="WGR" evidence="1">
    <location>
        <begin position="1"/>
        <end position="83"/>
    </location>
</feature>
<dbReference type="Gene3D" id="2.130.10.10">
    <property type="entry name" value="YVTN repeat-like/Quinoprotein amine dehydrogenase"/>
    <property type="match status" value="1"/>
</dbReference>
<proteinExistence type="predicted"/>
<dbReference type="EMBL" id="JAGIOO010000001">
    <property type="protein sequence ID" value="MBP2473320.1"/>
    <property type="molecule type" value="Genomic_DNA"/>
</dbReference>
<keyword evidence="2" id="KW-0238">DNA-binding</keyword>
<keyword evidence="3" id="KW-1185">Reference proteome</keyword>
<dbReference type="CDD" id="cd07996">
    <property type="entry name" value="WGR_MMR_like"/>
    <property type="match status" value="1"/>
</dbReference>
<dbReference type="PROSITE" id="PS51977">
    <property type="entry name" value="WGR"/>
    <property type="match status" value="1"/>
</dbReference>
<dbReference type="Proteomes" id="UP001519363">
    <property type="component" value="Unassembled WGS sequence"/>
</dbReference>
<dbReference type="InterPro" id="IPR036930">
    <property type="entry name" value="WGR_dom_sf"/>
</dbReference>
<dbReference type="RefSeq" id="WP_086790061.1">
    <property type="nucleotide sequence ID" value="NZ_JAGIOO010000001.1"/>
</dbReference>